<organism evidence="1 2">
    <name type="scientific">Leclercia adecarboxylata</name>
    <dbReference type="NCBI Taxonomy" id="83655"/>
    <lineage>
        <taxon>Bacteria</taxon>
        <taxon>Pseudomonadati</taxon>
        <taxon>Pseudomonadota</taxon>
        <taxon>Gammaproteobacteria</taxon>
        <taxon>Enterobacterales</taxon>
        <taxon>Enterobacteriaceae</taxon>
        <taxon>Leclercia</taxon>
    </lineage>
</organism>
<gene>
    <name evidence="1" type="ORF">NCTC13032_05684</name>
</gene>
<reference evidence="1 2" key="1">
    <citation type="submission" date="2019-05" db="EMBL/GenBank/DDBJ databases">
        <authorList>
            <consortium name="Pathogen Informatics"/>
        </authorList>
    </citation>
    <scope>NUCLEOTIDE SEQUENCE [LARGE SCALE GENOMIC DNA]</scope>
    <source>
        <strain evidence="1 2">NCTC13032</strain>
    </source>
</reference>
<protein>
    <submittedName>
        <fullName evidence="1">Uncharacterized protein</fullName>
    </submittedName>
</protein>
<proteinExistence type="predicted"/>
<dbReference type="Proteomes" id="UP000310719">
    <property type="component" value="Chromosome"/>
</dbReference>
<name>A0A4U9IFK2_9ENTR</name>
<evidence type="ECO:0000313" key="2">
    <source>
        <dbReference type="Proteomes" id="UP000310719"/>
    </source>
</evidence>
<dbReference type="AlphaFoldDB" id="A0A4U9IFK2"/>
<dbReference type="EMBL" id="LR590464">
    <property type="protein sequence ID" value="VTP75770.1"/>
    <property type="molecule type" value="Genomic_DNA"/>
</dbReference>
<sequence length="157" mass="17783">MTVEWASFIDVLGKREDSVVVINLCQAIGESPVISTEADEYNDPDGKRKYYKFFHSGIEMGFRKACLSHVHFYFGNEDGYSPFTGNFIPGIKGGMDRTFITKLLGKPTLSGEGKVDMLLGWINGWSKYEYGNYSLHLQYTEHNHLCHATLMKKIITA</sequence>
<evidence type="ECO:0000313" key="1">
    <source>
        <dbReference type="EMBL" id="VTP75770.1"/>
    </source>
</evidence>
<accession>A0A4U9IFK2</accession>
<dbReference type="STRING" id="83655.APT61_05220"/>